<keyword evidence="9" id="KW-0653">Protein transport</keyword>
<keyword evidence="6" id="KW-0479">Metal-binding</keyword>
<feature type="region of interest" description="Disordered" evidence="14">
    <location>
        <begin position="153"/>
        <end position="172"/>
    </location>
</feature>
<dbReference type="OrthoDB" id="107372at2759"/>
<name>A0A8K1FCI4_PYTOL</name>
<dbReference type="GO" id="GO:0006513">
    <property type="term" value="P:protein monoubiquitination"/>
    <property type="evidence" value="ECO:0007669"/>
    <property type="project" value="TreeGrafter"/>
</dbReference>
<keyword evidence="8" id="KW-0862">Zinc</keyword>
<dbReference type="InterPro" id="IPR006845">
    <property type="entry name" value="Pex_N"/>
</dbReference>
<evidence type="ECO:0000256" key="1">
    <source>
        <dbReference type="ARBA" id="ARBA00004585"/>
    </source>
</evidence>
<evidence type="ECO:0000256" key="7">
    <source>
        <dbReference type="ARBA" id="ARBA00022771"/>
    </source>
</evidence>
<dbReference type="Gene3D" id="3.30.40.10">
    <property type="entry name" value="Zinc/RING finger domain, C3HC4 (zinc finger)"/>
    <property type="match status" value="1"/>
</dbReference>
<comment type="subcellular location">
    <subcellularLocation>
        <location evidence="1">Peroxisome membrane</location>
        <topology evidence="1">Multi-pass membrane protein</topology>
    </subcellularLocation>
</comment>
<dbReference type="PANTHER" id="PTHR12888:SF0">
    <property type="entry name" value="PEROXISOME ASSEMBLY PROTEIN 12"/>
    <property type="match status" value="1"/>
</dbReference>
<evidence type="ECO:0000256" key="13">
    <source>
        <dbReference type="ARBA" id="ARBA00029692"/>
    </source>
</evidence>
<sequence>MMFLEQTQGFETQPTASGGAQSPSLYELLMQERMAGGLRPAVDYLVQTLCDTYPQLSTAPPIQHLEETYALLKCLLERYFLARYDSLSSEKFFGMKRVMYHAAPLQDAASGEAPAATTAPLTQHARRLSLMYAVLMPYLKGKVDHLHRQLVAQAPSASTQPREDEEDRITEASSPVQAKLRAFLRRLKQLSLLMTLKKAFIKGYPFVHLAYEASFFLYQWLYLFGDTPYFSPFLRRMGVILVRVTANDESAFAQKQSEHRDKLLSSLSGSGVLQRVQRGLLRSAWAVYDHSHVLLVLGIAAYKFLEWMYSEDGVATKIRLTGTDAPIPPPPLPPNYVGNASILMSTIDDNKCPLCQRRRVNPAAAISGVVFCYPCIYRHVEAHGECPVTQMKCDVSSIIKIYDDAAA</sequence>
<dbReference type="GO" id="GO:0016558">
    <property type="term" value="P:protein import into peroxisome matrix"/>
    <property type="evidence" value="ECO:0007669"/>
    <property type="project" value="InterPro"/>
</dbReference>
<dbReference type="GO" id="GO:1990429">
    <property type="term" value="C:peroxisomal importomer complex"/>
    <property type="evidence" value="ECO:0007669"/>
    <property type="project" value="TreeGrafter"/>
</dbReference>
<evidence type="ECO:0000256" key="3">
    <source>
        <dbReference type="ARBA" id="ARBA00008704"/>
    </source>
</evidence>
<evidence type="ECO:0000256" key="2">
    <source>
        <dbReference type="ARBA" id="ARBA00004906"/>
    </source>
</evidence>
<dbReference type="GO" id="GO:0008270">
    <property type="term" value="F:zinc ion binding"/>
    <property type="evidence" value="ECO:0007669"/>
    <property type="project" value="UniProtKB-KW"/>
</dbReference>
<dbReference type="GO" id="GO:0004842">
    <property type="term" value="F:ubiquitin-protein transferase activity"/>
    <property type="evidence" value="ECO:0007669"/>
    <property type="project" value="TreeGrafter"/>
</dbReference>
<evidence type="ECO:0000256" key="5">
    <source>
        <dbReference type="ARBA" id="ARBA00022692"/>
    </source>
</evidence>
<dbReference type="CDD" id="cd16451">
    <property type="entry name" value="mRING_PEX12"/>
    <property type="match status" value="1"/>
</dbReference>
<feature type="region of interest" description="Disordered" evidence="14">
    <location>
        <begin position="1"/>
        <end position="21"/>
    </location>
</feature>
<keyword evidence="17" id="KW-1185">Reference proteome</keyword>
<protein>
    <recommendedName>
        <fullName evidence="13">Peroxin-12</fullName>
    </recommendedName>
</protein>
<gene>
    <name evidence="16" type="ORF">Poli38472_003151</name>
</gene>
<comment type="similarity">
    <text evidence="3">Belongs to the pex2/pex10/pex12 family.</text>
</comment>
<dbReference type="InterPro" id="IPR017375">
    <property type="entry name" value="PEX12"/>
</dbReference>
<keyword evidence="11" id="KW-0472">Membrane</keyword>
<dbReference type="EMBL" id="SPLM01000144">
    <property type="protein sequence ID" value="TMW57226.1"/>
    <property type="molecule type" value="Genomic_DNA"/>
</dbReference>
<evidence type="ECO:0000259" key="15">
    <source>
        <dbReference type="Pfam" id="PF04757"/>
    </source>
</evidence>
<dbReference type="Proteomes" id="UP000794436">
    <property type="component" value="Unassembled WGS sequence"/>
</dbReference>
<dbReference type="Pfam" id="PF04757">
    <property type="entry name" value="Pex2_Pex12"/>
    <property type="match status" value="1"/>
</dbReference>
<evidence type="ECO:0000313" key="17">
    <source>
        <dbReference type="Proteomes" id="UP000794436"/>
    </source>
</evidence>
<dbReference type="GO" id="GO:0005778">
    <property type="term" value="C:peroxisomal membrane"/>
    <property type="evidence" value="ECO:0007669"/>
    <property type="project" value="UniProtKB-SubCell"/>
</dbReference>
<reference evidence="16" key="1">
    <citation type="submission" date="2019-03" db="EMBL/GenBank/DDBJ databases">
        <title>Long read genome sequence of the mycoparasitic Pythium oligandrum ATCC 38472 isolated from sugarbeet rhizosphere.</title>
        <authorList>
            <person name="Gaulin E."/>
        </authorList>
    </citation>
    <scope>NUCLEOTIDE SEQUENCE</scope>
    <source>
        <strain evidence="16">ATCC 38472_TT</strain>
    </source>
</reference>
<keyword evidence="12" id="KW-0576">Peroxisome</keyword>
<organism evidence="16 17">
    <name type="scientific">Pythium oligandrum</name>
    <name type="common">Mycoparasitic fungus</name>
    <dbReference type="NCBI Taxonomy" id="41045"/>
    <lineage>
        <taxon>Eukaryota</taxon>
        <taxon>Sar</taxon>
        <taxon>Stramenopiles</taxon>
        <taxon>Oomycota</taxon>
        <taxon>Peronosporomycetes</taxon>
        <taxon>Pythiales</taxon>
        <taxon>Pythiaceae</taxon>
        <taxon>Pythium</taxon>
    </lineage>
</organism>
<accession>A0A8K1FCI4</accession>
<feature type="domain" description="Pex N-terminal" evidence="15">
    <location>
        <begin position="32"/>
        <end position="310"/>
    </location>
</feature>
<evidence type="ECO:0000313" key="16">
    <source>
        <dbReference type="EMBL" id="TMW57226.1"/>
    </source>
</evidence>
<evidence type="ECO:0000256" key="12">
    <source>
        <dbReference type="ARBA" id="ARBA00023140"/>
    </source>
</evidence>
<dbReference type="AlphaFoldDB" id="A0A8K1FCI4"/>
<proteinExistence type="inferred from homology"/>
<evidence type="ECO:0000256" key="10">
    <source>
        <dbReference type="ARBA" id="ARBA00022989"/>
    </source>
</evidence>
<evidence type="ECO:0000256" key="14">
    <source>
        <dbReference type="SAM" id="MobiDB-lite"/>
    </source>
</evidence>
<evidence type="ECO:0000256" key="8">
    <source>
        <dbReference type="ARBA" id="ARBA00022833"/>
    </source>
</evidence>
<keyword evidence="5" id="KW-0812">Transmembrane</keyword>
<evidence type="ECO:0000256" key="4">
    <source>
        <dbReference type="ARBA" id="ARBA00022448"/>
    </source>
</evidence>
<keyword evidence="4" id="KW-0813">Transport</keyword>
<dbReference type="PIRSF" id="PIRSF038074">
    <property type="entry name" value="Peroxisome_assembly_p12"/>
    <property type="match status" value="1"/>
</dbReference>
<keyword evidence="10" id="KW-1133">Transmembrane helix</keyword>
<dbReference type="InterPro" id="IPR013083">
    <property type="entry name" value="Znf_RING/FYVE/PHD"/>
</dbReference>
<dbReference type="PANTHER" id="PTHR12888">
    <property type="entry name" value="PEROXISOME ASSEMBLY PROTEIN 12 PEROXIN-12"/>
    <property type="match status" value="1"/>
</dbReference>
<comment type="pathway">
    <text evidence="2">Protein modification; protein ubiquitination.</text>
</comment>
<evidence type="ECO:0000256" key="11">
    <source>
        <dbReference type="ARBA" id="ARBA00023136"/>
    </source>
</evidence>
<keyword evidence="7" id="KW-0863">Zinc-finger</keyword>
<evidence type="ECO:0000256" key="6">
    <source>
        <dbReference type="ARBA" id="ARBA00022723"/>
    </source>
</evidence>
<dbReference type="SUPFAM" id="SSF57850">
    <property type="entry name" value="RING/U-box"/>
    <property type="match status" value="1"/>
</dbReference>
<comment type="caution">
    <text evidence="16">The sequence shown here is derived from an EMBL/GenBank/DDBJ whole genome shotgun (WGS) entry which is preliminary data.</text>
</comment>
<evidence type="ECO:0000256" key="9">
    <source>
        <dbReference type="ARBA" id="ARBA00022927"/>
    </source>
</evidence>